<comment type="subcellular location">
    <subcellularLocation>
        <location evidence="1">Cell membrane</location>
        <topology evidence="1">Multi-pass membrane protein</topology>
    </subcellularLocation>
</comment>
<organism evidence="9 10">
    <name type="scientific">Octadecabacter ascidiaceicola</name>
    <dbReference type="NCBI Taxonomy" id="1655543"/>
    <lineage>
        <taxon>Bacteria</taxon>
        <taxon>Pseudomonadati</taxon>
        <taxon>Pseudomonadota</taxon>
        <taxon>Alphaproteobacteria</taxon>
        <taxon>Rhodobacterales</taxon>
        <taxon>Roseobacteraceae</taxon>
        <taxon>Octadecabacter</taxon>
    </lineage>
</organism>
<gene>
    <name evidence="9" type="primary">epsF</name>
    <name evidence="9" type="ORF">OCA8868_01712</name>
</gene>
<evidence type="ECO:0000313" key="10">
    <source>
        <dbReference type="Proteomes" id="UP000203464"/>
    </source>
</evidence>
<protein>
    <submittedName>
        <fullName evidence="9">Type II secretion system protein F</fullName>
    </submittedName>
</protein>
<keyword evidence="5 7" id="KW-1133">Transmembrane helix</keyword>
<dbReference type="PANTHER" id="PTHR30012">
    <property type="entry name" value="GENERAL SECRETION PATHWAY PROTEIN"/>
    <property type="match status" value="1"/>
</dbReference>
<keyword evidence="10" id="KW-1185">Reference proteome</keyword>
<dbReference type="OrthoDB" id="9805682at2"/>
<evidence type="ECO:0000256" key="1">
    <source>
        <dbReference type="ARBA" id="ARBA00004651"/>
    </source>
</evidence>
<evidence type="ECO:0000256" key="2">
    <source>
        <dbReference type="ARBA" id="ARBA00005745"/>
    </source>
</evidence>
<feature type="transmembrane region" description="Helical" evidence="7">
    <location>
        <begin position="229"/>
        <end position="253"/>
    </location>
</feature>
<evidence type="ECO:0000313" key="9">
    <source>
        <dbReference type="EMBL" id="SMX38162.1"/>
    </source>
</evidence>
<evidence type="ECO:0000256" key="7">
    <source>
        <dbReference type="SAM" id="Phobius"/>
    </source>
</evidence>
<dbReference type="RefSeq" id="WP_093996096.1">
    <property type="nucleotide sequence ID" value="NZ_FXYD01000002.1"/>
</dbReference>
<evidence type="ECO:0000256" key="4">
    <source>
        <dbReference type="ARBA" id="ARBA00022692"/>
    </source>
</evidence>
<name>A0A238K7V0_9RHOB</name>
<dbReference type="EMBL" id="FXYD01000002">
    <property type="protein sequence ID" value="SMX38162.1"/>
    <property type="molecule type" value="Genomic_DNA"/>
</dbReference>
<dbReference type="InterPro" id="IPR003004">
    <property type="entry name" value="GspF/PilC"/>
</dbReference>
<dbReference type="AlphaFoldDB" id="A0A238K7V0"/>
<feature type="transmembrane region" description="Helical" evidence="7">
    <location>
        <begin position="366"/>
        <end position="394"/>
    </location>
</feature>
<dbReference type="PANTHER" id="PTHR30012:SF0">
    <property type="entry name" value="TYPE II SECRETION SYSTEM PROTEIN F-RELATED"/>
    <property type="match status" value="1"/>
</dbReference>
<dbReference type="GO" id="GO:0005886">
    <property type="term" value="C:plasma membrane"/>
    <property type="evidence" value="ECO:0007669"/>
    <property type="project" value="UniProtKB-SubCell"/>
</dbReference>
<accession>A0A238K7V0</accession>
<evidence type="ECO:0000256" key="5">
    <source>
        <dbReference type="ARBA" id="ARBA00022989"/>
    </source>
</evidence>
<feature type="transmembrane region" description="Helical" evidence="7">
    <location>
        <begin position="169"/>
        <end position="194"/>
    </location>
</feature>
<dbReference type="Proteomes" id="UP000203464">
    <property type="component" value="Unassembled WGS sequence"/>
</dbReference>
<keyword evidence="6 7" id="KW-0472">Membrane</keyword>
<feature type="domain" description="Type II secretion system protein GspF" evidence="8">
    <location>
        <begin position="272"/>
        <end position="390"/>
    </location>
</feature>
<dbReference type="InterPro" id="IPR018076">
    <property type="entry name" value="T2SS_GspF_dom"/>
</dbReference>
<dbReference type="Pfam" id="PF00482">
    <property type="entry name" value="T2SSF"/>
    <property type="match status" value="2"/>
</dbReference>
<keyword evidence="3" id="KW-1003">Cell membrane</keyword>
<sequence length="402" mass="43566">MLKEFFYRATDKSGLDVEGVSLASSQSEALVDLESQGLTVFEFFDRSPAVSKSWLTRDISLFRSELSSVGLSELCWFLSSTLSAGHTLDAAVEMAAQMHSAPKVRKLLVRVRNSLESGMDVGEAFKSVGSFPQDFLIFVRGGSSSNALASSLSEAAGYFEQRSETKSKVVAALAYPVFLVIVGIGVFAMIVFFLTPTLHGTIAASGQEVTGVLDNLERFRRWVVGKAPFSIAVLLGSAAFGAVAIWAMFRIIYSRLPAMQRNFHARDFSRLSRAMAALLQSGHSLTETLQTCLPLARKPQAQLLQDAINQISVGEPSSGVFEKAANVPFSFSRLYAFGEHANELPSSLRLAAEIMEKQYAAFTAKWVAIISPLLTLFVGSCIGLLVFVVISAVLQVSNLATF</sequence>
<dbReference type="Gene3D" id="1.20.81.30">
    <property type="entry name" value="Type II secretion system (T2SS), domain F"/>
    <property type="match status" value="2"/>
</dbReference>
<evidence type="ECO:0000259" key="8">
    <source>
        <dbReference type="Pfam" id="PF00482"/>
    </source>
</evidence>
<keyword evidence="4 7" id="KW-0812">Transmembrane</keyword>
<evidence type="ECO:0000256" key="6">
    <source>
        <dbReference type="ARBA" id="ARBA00023136"/>
    </source>
</evidence>
<evidence type="ECO:0000256" key="3">
    <source>
        <dbReference type="ARBA" id="ARBA00022475"/>
    </source>
</evidence>
<dbReference type="InterPro" id="IPR042094">
    <property type="entry name" value="T2SS_GspF_sf"/>
</dbReference>
<reference evidence="10" key="1">
    <citation type="submission" date="2017-05" db="EMBL/GenBank/DDBJ databases">
        <authorList>
            <person name="Rodrigo-Torres L."/>
            <person name="Arahal R. D."/>
            <person name="Lucena T."/>
        </authorList>
    </citation>
    <scope>NUCLEOTIDE SEQUENCE [LARGE SCALE GENOMIC DNA]</scope>
    <source>
        <strain evidence="10">CECT 8868</strain>
    </source>
</reference>
<proteinExistence type="inferred from homology"/>
<comment type="similarity">
    <text evidence="2">Belongs to the GSP F family.</text>
</comment>
<feature type="domain" description="Type II secretion system protein GspF" evidence="8">
    <location>
        <begin position="78"/>
        <end position="196"/>
    </location>
</feature>